<evidence type="ECO:0000313" key="2">
    <source>
        <dbReference type="EMBL" id="CAF9916982.1"/>
    </source>
</evidence>
<feature type="compositionally biased region" description="Low complexity" evidence="1">
    <location>
        <begin position="828"/>
        <end position="841"/>
    </location>
</feature>
<feature type="region of interest" description="Disordered" evidence="1">
    <location>
        <begin position="289"/>
        <end position="372"/>
    </location>
</feature>
<feature type="region of interest" description="Disordered" evidence="1">
    <location>
        <begin position="479"/>
        <end position="516"/>
    </location>
</feature>
<feature type="region of interest" description="Disordered" evidence="1">
    <location>
        <begin position="566"/>
        <end position="609"/>
    </location>
</feature>
<feature type="region of interest" description="Disordered" evidence="1">
    <location>
        <begin position="798"/>
        <end position="845"/>
    </location>
</feature>
<reference evidence="2" key="1">
    <citation type="submission" date="2021-03" db="EMBL/GenBank/DDBJ databases">
        <authorList>
            <person name="Tagirdzhanova G."/>
        </authorList>
    </citation>
    <scope>NUCLEOTIDE SEQUENCE</scope>
</reference>
<dbReference type="AlphaFoldDB" id="A0A8H3F6L3"/>
<feature type="region of interest" description="Disordered" evidence="1">
    <location>
        <begin position="1127"/>
        <end position="1166"/>
    </location>
</feature>
<feature type="compositionally biased region" description="Polar residues" evidence="1">
    <location>
        <begin position="388"/>
        <end position="413"/>
    </location>
</feature>
<dbReference type="Proteomes" id="UP000664521">
    <property type="component" value="Unassembled WGS sequence"/>
</dbReference>
<keyword evidence="3" id="KW-1185">Reference proteome</keyword>
<evidence type="ECO:0000256" key="1">
    <source>
        <dbReference type="SAM" id="MobiDB-lite"/>
    </source>
</evidence>
<feature type="compositionally biased region" description="Acidic residues" evidence="1">
    <location>
        <begin position="994"/>
        <end position="1007"/>
    </location>
</feature>
<dbReference type="OrthoDB" id="4851482at2759"/>
<feature type="region of interest" description="Disordered" evidence="1">
    <location>
        <begin position="386"/>
        <end position="413"/>
    </location>
</feature>
<accession>A0A8H3F6L3</accession>
<protein>
    <submittedName>
        <fullName evidence="2">Uncharacterized protein</fullName>
    </submittedName>
</protein>
<feature type="region of interest" description="Disordered" evidence="1">
    <location>
        <begin position="732"/>
        <end position="753"/>
    </location>
</feature>
<gene>
    <name evidence="2" type="ORF">HETSPECPRED_003064</name>
</gene>
<evidence type="ECO:0000313" key="3">
    <source>
        <dbReference type="Proteomes" id="UP000664521"/>
    </source>
</evidence>
<feature type="compositionally biased region" description="Polar residues" evidence="1">
    <location>
        <begin position="500"/>
        <end position="516"/>
    </location>
</feature>
<feature type="compositionally biased region" description="Gly residues" evidence="1">
    <location>
        <begin position="1135"/>
        <end position="1166"/>
    </location>
</feature>
<comment type="caution">
    <text evidence="2">The sequence shown here is derived from an EMBL/GenBank/DDBJ whole genome shotgun (WGS) entry which is preliminary data.</text>
</comment>
<proteinExistence type="predicted"/>
<name>A0A8H3F6L3_9LECA</name>
<feature type="compositionally biased region" description="Basic residues" evidence="1">
    <location>
        <begin position="816"/>
        <end position="827"/>
    </location>
</feature>
<feature type="compositionally biased region" description="Polar residues" evidence="1">
    <location>
        <begin position="736"/>
        <end position="747"/>
    </location>
</feature>
<feature type="region of interest" description="Disordered" evidence="1">
    <location>
        <begin position="1084"/>
        <end position="1114"/>
    </location>
</feature>
<sequence length="1166" mass="127562">MAFTKLKLNEGMREYDESERPVAVRLDSVKSRQISVQDLNIRTSISNIDLTTFGPFLEHCWTTLSGIGASAASSKINRWFHIQHLVLFSIVFGYNYAGLARCVAARSGTPQLLNTPLSTPRENPGSSLSIRPEINTQHSTQLNTRKLLEQFKVSLPSHPLSISSHKTFSPSQKISLAVRTLLLELFTLNCSTQTYSQGCKASLIHTSTSLMTIDMTDQDFLPVGFDWDQDLPTPTTPFTMTFPDGFSDNVPEGFRDLPGVTDTSFENLFDDDDDPMDFSDLVAIAKGESIPSPSVKPANSNQSIEQNEEYAAESNSKDGNATEDDISRMSLAGNHDDVSGASAQSSTPTNNTNEAFNAGGNTEFNPYAFGDDVHNNAVEHHKQAGFPESNSFQSNPDLSHTEAHISSSGPFNPNDWDSLNGPIGHVANYNNLYDQSVQYGPNSLLPHTSISKDSVSTADAEPINLTDWDAVNDTIQKTAATDHQDDQSVALSSGARLSDTETPNTAAHRSSMTPEIARSHNSSHYMHDVGNQAFGFVANQSMYSDQRGQHSMLVAQRAGLNLLSQGGQLRNSMSPGRMASDDDKTNSMDSPEFSSAVLPQSVYESRQPSSNLNTQYYRQGSPSLYLNCQQQQPRRPQSNLRHMSVPGQPAMTFYPTANTNARLLQQHIDGPSNSSSVTASPSMRRQQPNLISGDLAGSSYVHGGPSNEMVTDYLTKTYPAGQVIDLRGHSPASDARIQQHSLNNSPGSGRGFHTDMTPNLFQSPQPPIPMLDQNFCQNLAFQHLSSLPSNYAVQAGINSSMKKENSSPESASGALRKVKRDSRHVGSRRGSQVSGSQSSTVDSEDQQMINDMYDAMMDTDNTEDNPGMIKTWNGLRKETNKVRKVCEQLLETCYALEKNGAPLQTAIKTQFSYDSISHRVSELCNAFKTQKTMCKHLMEAPYIYQVVDDPKLAASRVVNNRKVNKGKKYAIEAGRNALKVANNTGDLGSMMGDAEIDDADGEEDDDYSQGGFHLQSSLSPSVAPASNPRKRARPSYTPNIGPDELVDATQYERAIKKPKRQSNSRYQVNHLGEMIDIKASEMRRAPQIAPQSYARNGSSSARSQNDGTNGYDMTRDERINADHTVNEEDPTAHHGQGGFQGTGAFIGGSFGGFQGAQFGGGHQRRR</sequence>
<dbReference type="EMBL" id="CAJPDS010000019">
    <property type="protein sequence ID" value="CAF9916982.1"/>
    <property type="molecule type" value="Genomic_DNA"/>
</dbReference>
<feature type="compositionally biased region" description="Polar residues" evidence="1">
    <location>
        <begin position="341"/>
        <end position="364"/>
    </location>
</feature>
<feature type="region of interest" description="Disordered" evidence="1">
    <location>
        <begin position="986"/>
        <end position="1043"/>
    </location>
</feature>
<organism evidence="2 3">
    <name type="scientific">Heterodermia speciosa</name>
    <dbReference type="NCBI Taxonomy" id="116794"/>
    <lineage>
        <taxon>Eukaryota</taxon>
        <taxon>Fungi</taxon>
        <taxon>Dikarya</taxon>
        <taxon>Ascomycota</taxon>
        <taxon>Pezizomycotina</taxon>
        <taxon>Lecanoromycetes</taxon>
        <taxon>OSLEUM clade</taxon>
        <taxon>Lecanoromycetidae</taxon>
        <taxon>Caliciales</taxon>
        <taxon>Physciaceae</taxon>
        <taxon>Heterodermia</taxon>
    </lineage>
</organism>
<feature type="compositionally biased region" description="Polar residues" evidence="1">
    <location>
        <begin position="1089"/>
        <end position="1108"/>
    </location>
</feature>